<dbReference type="Gene3D" id="1.10.132.130">
    <property type="match status" value="1"/>
</dbReference>
<name>A0A8X6G574_TRICU</name>
<dbReference type="AlphaFoldDB" id="A0A8X6G574"/>
<feature type="coiled-coil region" evidence="2">
    <location>
        <begin position="114"/>
        <end position="148"/>
    </location>
</feature>
<dbReference type="GO" id="GO:0005773">
    <property type="term" value="C:vacuole"/>
    <property type="evidence" value="ECO:0007669"/>
    <property type="project" value="GOC"/>
</dbReference>
<evidence type="ECO:0000256" key="2">
    <source>
        <dbReference type="SAM" id="Coils"/>
    </source>
</evidence>
<feature type="non-terminal residue" evidence="4">
    <location>
        <position position="229"/>
    </location>
</feature>
<feature type="domain" description="Legumain prodomain" evidence="3">
    <location>
        <begin position="126"/>
        <end position="220"/>
    </location>
</feature>
<evidence type="ECO:0000256" key="1">
    <source>
        <dbReference type="ARBA" id="ARBA00009941"/>
    </source>
</evidence>
<dbReference type="InterPro" id="IPR046427">
    <property type="entry name" value="Legumain_prodom_sf"/>
</dbReference>
<keyword evidence="5" id="KW-1185">Reference proteome</keyword>
<gene>
    <name evidence="4" type="primary">LGMN</name>
    <name evidence="4" type="ORF">TNCT_119581</name>
</gene>
<dbReference type="PANTHER" id="PTHR12000">
    <property type="entry name" value="HEMOGLOBINASE FAMILY MEMBER"/>
    <property type="match status" value="1"/>
</dbReference>
<comment type="similarity">
    <text evidence="1">Belongs to the peptidase C13 family.</text>
</comment>
<comment type="caution">
    <text evidence="4">The sequence shown here is derived from an EMBL/GenBank/DDBJ whole genome shotgun (WGS) entry which is preliminary data.</text>
</comment>
<evidence type="ECO:0000313" key="5">
    <source>
        <dbReference type="Proteomes" id="UP000887116"/>
    </source>
</evidence>
<dbReference type="GO" id="GO:0006624">
    <property type="term" value="P:vacuolar protein processing"/>
    <property type="evidence" value="ECO:0007669"/>
    <property type="project" value="TreeGrafter"/>
</dbReference>
<keyword evidence="2" id="KW-0175">Coiled coil</keyword>
<evidence type="ECO:0000259" key="3">
    <source>
        <dbReference type="Pfam" id="PF20985"/>
    </source>
</evidence>
<dbReference type="Pfam" id="PF01650">
    <property type="entry name" value="Peptidase_C13"/>
    <property type="match status" value="1"/>
</dbReference>
<dbReference type="GO" id="GO:0051603">
    <property type="term" value="P:proteolysis involved in protein catabolic process"/>
    <property type="evidence" value="ECO:0007669"/>
    <property type="project" value="TreeGrafter"/>
</dbReference>
<dbReference type="EMBL" id="BMAO01014669">
    <property type="protein sequence ID" value="GFQ96386.1"/>
    <property type="molecule type" value="Genomic_DNA"/>
</dbReference>
<dbReference type="Pfam" id="PF20985">
    <property type="entry name" value="Legum_prodom"/>
    <property type="match status" value="1"/>
</dbReference>
<accession>A0A8X6G574</accession>
<dbReference type="InterPro" id="IPR048501">
    <property type="entry name" value="Legum_prodom"/>
</dbReference>
<proteinExistence type="inferred from homology"/>
<dbReference type="GO" id="GO:0004197">
    <property type="term" value="F:cysteine-type endopeptidase activity"/>
    <property type="evidence" value="ECO:0007669"/>
    <property type="project" value="TreeGrafter"/>
</dbReference>
<organism evidence="4 5">
    <name type="scientific">Trichonephila clavata</name>
    <name type="common">Joro spider</name>
    <name type="synonym">Nephila clavata</name>
    <dbReference type="NCBI Taxonomy" id="2740835"/>
    <lineage>
        <taxon>Eukaryota</taxon>
        <taxon>Metazoa</taxon>
        <taxon>Ecdysozoa</taxon>
        <taxon>Arthropoda</taxon>
        <taxon>Chelicerata</taxon>
        <taxon>Arachnida</taxon>
        <taxon>Araneae</taxon>
        <taxon>Araneomorphae</taxon>
        <taxon>Entelegynae</taxon>
        <taxon>Araneoidea</taxon>
        <taxon>Nephilidae</taxon>
        <taxon>Trichonephila</taxon>
    </lineage>
</organism>
<reference evidence="4" key="1">
    <citation type="submission" date="2020-07" db="EMBL/GenBank/DDBJ databases">
        <title>Multicomponent nature underlies the extraordinary mechanical properties of spider dragline silk.</title>
        <authorList>
            <person name="Kono N."/>
            <person name="Nakamura H."/>
            <person name="Mori M."/>
            <person name="Yoshida Y."/>
            <person name="Ohtoshi R."/>
            <person name="Malay A.D."/>
            <person name="Moran D.A.P."/>
            <person name="Tomita M."/>
            <person name="Numata K."/>
            <person name="Arakawa K."/>
        </authorList>
    </citation>
    <scope>NUCLEOTIDE SEQUENCE</scope>
</reference>
<dbReference type="FunFam" id="1.10.132.130:FF:000001">
    <property type="entry name" value="Vacuolar-processing enzyme beta-isozyme"/>
    <property type="match status" value="1"/>
</dbReference>
<dbReference type="OrthoDB" id="6431995at2759"/>
<evidence type="ECO:0000313" key="4">
    <source>
        <dbReference type="EMBL" id="GFQ96386.1"/>
    </source>
</evidence>
<protein>
    <submittedName>
        <fullName evidence="4">Legumain</fullName>
    </submittedName>
</protein>
<dbReference type="Proteomes" id="UP000887116">
    <property type="component" value="Unassembled WGS sequence"/>
</dbReference>
<dbReference type="Gene3D" id="3.40.50.1460">
    <property type="match status" value="1"/>
</dbReference>
<dbReference type="PANTHER" id="PTHR12000:SF42">
    <property type="entry name" value="LEGUMAIN"/>
    <property type="match status" value="1"/>
</dbReference>
<dbReference type="CDD" id="cd21115">
    <property type="entry name" value="legumain_C"/>
    <property type="match status" value="1"/>
</dbReference>
<sequence>YATTAANSEESSYACYFDDERNTYLGDSYSVHWMEDSDREVLTTETLQKQYKIVKKETTDSHVQEFGDMSIAQLHVSEFQGRKDSKPVFVPKVEKDSVRSRDVHIEIVKRKLMKSNSEEERSVLKKKLNKMTRNREFLSEKVREIITEIFHSQTELIEVVETRYKLRNFECYDEVRAFFNEECFRLSKNEFALDVMYILVNLCEKQISPEEIKGAMERVCVHPPVYGIV</sequence>
<dbReference type="InterPro" id="IPR001096">
    <property type="entry name" value="Peptidase_C13"/>
</dbReference>